<organism evidence="1 2">
    <name type="scientific">Azospirillum doebereinerae</name>
    <dbReference type="NCBI Taxonomy" id="92933"/>
    <lineage>
        <taxon>Bacteria</taxon>
        <taxon>Pseudomonadati</taxon>
        <taxon>Pseudomonadota</taxon>
        <taxon>Alphaproteobacteria</taxon>
        <taxon>Rhodospirillales</taxon>
        <taxon>Azospirillaceae</taxon>
        <taxon>Azospirillum</taxon>
    </lineage>
</organism>
<gene>
    <name evidence="1" type="ORF">EJ913_30850</name>
</gene>
<comment type="caution">
    <text evidence="1">The sequence shown here is derived from an EMBL/GenBank/DDBJ whole genome shotgun (WGS) entry which is preliminary data.</text>
</comment>
<reference evidence="1 2" key="1">
    <citation type="submission" date="2018-12" db="EMBL/GenBank/DDBJ databases">
        <authorList>
            <person name="Yang Y."/>
        </authorList>
    </citation>
    <scope>NUCLEOTIDE SEQUENCE [LARGE SCALE GENOMIC DNA]</scope>
    <source>
        <strain evidence="1 2">GSF71</strain>
    </source>
</reference>
<dbReference type="Proteomes" id="UP000280346">
    <property type="component" value="Unassembled WGS sequence"/>
</dbReference>
<evidence type="ECO:0000313" key="1">
    <source>
        <dbReference type="EMBL" id="RUQ60043.1"/>
    </source>
</evidence>
<keyword evidence="2" id="KW-1185">Reference proteome</keyword>
<sequence length="158" mass="16792">MLKTRRDAERVRDDCKEMVTKRALVAGGASALPVPAADAVADVAILLEMIPEINRRFELTPAQIAALPPSHQSLVHSTIKRAGVALAGRIVSKELILSALKTVGARVTAKQVIKFIPFVGSAVSAAIGFSAMKYVGDKHVDDCFGICLSLLNSSELRA</sequence>
<protein>
    <recommendedName>
        <fullName evidence="3">DUF697 domain-containing protein</fullName>
    </recommendedName>
</protein>
<dbReference type="RefSeq" id="WP_127005165.1">
    <property type="nucleotide sequence ID" value="NZ_JBNPXW010000004.1"/>
</dbReference>
<dbReference type="OrthoDB" id="2646363at2"/>
<evidence type="ECO:0000313" key="2">
    <source>
        <dbReference type="Proteomes" id="UP000280346"/>
    </source>
</evidence>
<evidence type="ECO:0008006" key="3">
    <source>
        <dbReference type="Google" id="ProtNLM"/>
    </source>
</evidence>
<accession>A0A433IZ51</accession>
<name>A0A433IZ51_9PROT</name>
<dbReference type="AlphaFoldDB" id="A0A433IZ51"/>
<proteinExistence type="predicted"/>
<dbReference type="EMBL" id="RZIJ01000058">
    <property type="protein sequence ID" value="RUQ60043.1"/>
    <property type="molecule type" value="Genomic_DNA"/>
</dbReference>